<gene>
    <name evidence="1" type="ORF">UFOPK2582_00787</name>
    <name evidence="2" type="ORF">UFOPK3914_01462</name>
</gene>
<organism evidence="2">
    <name type="scientific">freshwater metagenome</name>
    <dbReference type="NCBI Taxonomy" id="449393"/>
    <lineage>
        <taxon>unclassified sequences</taxon>
        <taxon>metagenomes</taxon>
        <taxon>ecological metagenomes</taxon>
    </lineage>
</organism>
<dbReference type="EMBL" id="CAFBOG010000152">
    <property type="protein sequence ID" value="CAB4988518.1"/>
    <property type="molecule type" value="Genomic_DNA"/>
</dbReference>
<proteinExistence type="predicted"/>
<name>A0A6J7N810_9ZZZZ</name>
<evidence type="ECO:0000313" key="2">
    <source>
        <dbReference type="EMBL" id="CAB4988518.1"/>
    </source>
</evidence>
<accession>A0A6J7N810</accession>
<evidence type="ECO:0000313" key="1">
    <source>
        <dbReference type="EMBL" id="CAB4697850.1"/>
    </source>
</evidence>
<reference evidence="2" key="1">
    <citation type="submission" date="2020-05" db="EMBL/GenBank/DDBJ databases">
        <authorList>
            <person name="Chiriac C."/>
            <person name="Salcher M."/>
            <person name="Ghai R."/>
            <person name="Kavagutti S V."/>
        </authorList>
    </citation>
    <scope>NUCLEOTIDE SEQUENCE</scope>
</reference>
<dbReference type="EMBL" id="CAEZXS010000078">
    <property type="protein sequence ID" value="CAB4697850.1"/>
    <property type="molecule type" value="Genomic_DNA"/>
</dbReference>
<dbReference type="AlphaFoldDB" id="A0A6J7N810"/>
<protein>
    <submittedName>
        <fullName evidence="2">Unannotated protein</fullName>
    </submittedName>
</protein>
<sequence length="83" mass="9135">MQGVIKSYDPASSDGIIVRDTDMSEYDLAPNSLEGTVFRMLRQGQRVCFELDSMGRATNLNLGSEIDMGTPAFQKHAEPVPEV</sequence>